<comment type="caution">
    <text evidence="1">The sequence shown here is derived from an EMBL/GenBank/DDBJ whole genome shotgun (WGS) entry which is preliminary data.</text>
</comment>
<proteinExistence type="predicted"/>
<gene>
    <name evidence="1" type="ORF">E0L31_07800</name>
</gene>
<reference evidence="1" key="1">
    <citation type="submission" date="2019-03" db="EMBL/GenBank/DDBJ databases">
        <title>Serratia marcescens strain N2 draft genome.</title>
        <authorList>
            <person name="Yassin A."/>
            <person name="El-Kenawy N."/>
            <person name="Youssef N.H."/>
        </authorList>
    </citation>
    <scope>NUCLEOTIDE SEQUENCE [LARGE SCALE GENOMIC DNA]</scope>
    <source>
        <strain evidence="1">N2</strain>
    </source>
</reference>
<sequence length="101" mass="11570">MSKHVTESLVFRPASELPTADLDGRAVLVFNPCDGWHDGFVRAREEDGEVYHVGIYPWMGREMTPHDFYITWALLPDENKLAEKFEAERSCLLLWGKGVAF</sequence>
<name>A0A9X8VJN0_SERMA</name>
<evidence type="ECO:0000313" key="1">
    <source>
        <dbReference type="EMBL" id="TFV20317.1"/>
    </source>
</evidence>
<accession>A0A9X8VJN0</accession>
<organism evidence="1">
    <name type="scientific">Serratia marcescens</name>
    <dbReference type="NCBI Taxonomy" id="615"/>
    <lineage>
        <taxon>Bacteria</taxon>
        <taxon>Pseudomonadati</taxon>
        <taxon>Pseudomonadota</taxon>
        <taxon>Gammaproteobacteria</taxon>
        <taxon>Enterobacterales</taxon>
        <taxon>Yersiniaceae</taxon>
        <taxon>Serratia</taxon>
    </lineage>
</organism>
<dbReference type="AlphaFoldDB" id="A0A9X8VJN0"/>
<dbReference type="EMBL" id="SPSG01000986">
    <property type="protein sequence ID" value="TFV20317.1"/>
    <property type="molecule type" value="Genomic_DNA"/>
</dbReference>
<protein>
    <submittedName>
        <fullName evidence="1">Uncharacterized protein</fullName>
    </submittedName>
</protein>